<keyword evidence="2" id="KW-0560">Oxidoreductase</keyword>
<evidence type="ECO:0000313" key="5">
    <source>
        <dbReference type="Proteomes" id="UP000030428"/>
    </source>
</evidence>
<evidence type="ECO:0000256" key="2">
    <source>
        <dbReference type="ARBA" id="ARBA00023002"/>
    </source>
</evidence>
<dbReference type="SMART" id="SM01007">
    <property type="entry name" value="Aldolase_II"/>
    <property type="match status" value="1"/>
</dbReference>
<dbReference type="EMBL" id="JSZA02000020">
    <property type="protein sequence ID" value="KHD11523.1"/>
    <property type="molecule type" value="Genomic_DNA"/>
</dbReference>
<dbReference type="SUPFAM" id="SSF53639">
    <property type="entry name" value="AraD/HMP-PK domain-like"/>
    <property type="match status" value="1"/>
</dbReference>
<evidence type="ECO:0000256" key="1">
    <source>
        <dbReference type="ARBA" id="ARBA00006484"/>
    </source>
</evidence>
<dbReference type="InterPro" id="IPR036409">
    <property type="entry name" value="Aldolase_II/adducin_N_sf"/>
</dbReference>
<dbReference type="PRINTS" id="PR00081">
    <property type="entry name" value="GDHRDH"/>
</dbReference>
<dbReference type="Proteomes" id="UP000030428">
    <property type="component" value="Unassembled WGS sequence"/>
</dbReference>
<reference evidence="4 5" key="1">
    <citation type="journal article" date="2016" name="Front. Microbiol.">
        <title>Single-Cell (Meta-)Genomics of a Dimorphic Candidatus Thiomargarita nelsonii Reveals Genomic Plasticity.</title>
        <authorList>
            <person name="Flood B.E."/>
            <person name="Fliss P."/>
            <person name="Jones D.S."/>
            <person name="Dick G.J."/>
            <person name="Jain S."/>
            <person name="Kaster A.K."/>
            <person name="Winkel M."/>
            <person name="Mussmann M."/>
            <person name="Bailey J."/>
        </authorList>
    </citation>
    <scope>NUCLEOTIDE SEQUENCE [LARGE SCALE GENOMIC DNA]</scope>
    <source>
        <strain evidence="4">Hydrate Ridge</strain>
    </source>
</reference>
<feature type="domain" description="Class II aldolase/adducin N-terminal" evidence="3">
    <location>
        <begin position="20"/>
        <end position="221"/>
    </location>
</feature>
<organism evidence="4 5">
    <name type="scientific">Candidatus Thiomargarita nelsonii</name>
    <dbReference type="NCBI Taxonomy" id="1003181"/>
    <lineage>
        <taxon>Bacteria</taxon>
        <taxon>Pseudomonadati</taxon>
        <taxon>Pseudomonadota</taxon>
        <taxon>Gammaproteobacteria</taxon>
        <taxon>Thiotrichales</taxon>
        <taxon>Thiotrichaceae</taxon>
        <taxon>Thiomargarita</taxon>
    </lineage>
</organism>
<dbReference type="GO" id="GO:0016491">
    <property type="term" value="F:oxidoreductase activity"/>
    <property type="evidence" value="ECO:0007669"/>
    <property type="project" value="UniProtKB-KW"/>
</dbReference>
<protein>
    <submittedName>
        <fullName evidence="4">Short-chain dehydrogenase</fullName>
    </submittedName>
</protein>
<dbReference type="NCBIfam" id="NF006196">
    <property type="entry name" value="PRK08324.2-4"/>
    <property type="match status" value="1"/>
</dbReference>
<dbReference type="Gene3D" id="3.40.225.10">
    <property type="entry name" value="Class II aldolase/adducin N-terminal domain"/>
    <property type="match status" value="1"/>
</dbReference>
<evidence type="ECO:0000259" key="3">
    <source>
        <dbReference type="SMART" id="SM01007"/>
    </source>
</evidence>
<dbReference type="GO" id="GO:0005996">
    <property type="term" value="P:monosaccharide metabolic process"/>
    <property type="evidence" value="ECO:0007669"/>
    <property type="project" value="UniProtKB-ARBA"/>
</dbReference>
<dbReference type="InterPro" id="IPR002347">
    <property type="entry name" value="SDR_fam"/>
</dbReference>
<dbReference type="PANTHER" id="PTHR24321">
    <property type="entry name" value="DEHYDROGENASES, SHORT CHAIN"/>
    <property type="match status" value="1"/>
</dbReference>
<dbReference type="Pfam" id="PF13561">
    <property type="entry name" value="adh_short_C2"/>
    <property type="match status" value="1"/>
</dbReference>
<evidence type="ECO:0000313" key="4">
    <source>
        <dbReference type="EMBL" id="KHD11523.1"/>
    </source>
</evidence>
<comment type="similarity">
    <text evidence="1">Belongs to the short-chain dehydrogenases/reductases (SDR) family.</text>
</comment>
<dbReference type="Gene3D" id="3.40.50.720">
    <property type="entry name" value="NAD(P)-binding Rossmann-like Domain"/>
    <property type="match status" value="1"/>
</dbReference>
<sequence>MKSLWNKTAKCENDFDLLALRVYTSRLLGIEPALVLHGGGNTSVKANTSNIFGEPEDLLYVKGSGWDLASIEAAGFAPVKLDVLKKMVLLDQLSDTEMVRVQRAAMTDPNAPNPSVEAILHAIIPFRYVDHTHADAVVTITNTENGAERIGQIYGKRVLIVPYVMPGFILAKKIYEMTLGIDWAALEGIVLMNHGVFTFGDDAKSSYERMIQLVTEAENYLESQCVITTRRTVVKENLLEMARIRKSVCDIKGAAMIAKLDNTIKSVNFSNRADVASIATRGPLTPDHVIRTKSIPVILGENPEKDIADYAKAYCEYFERNTNGQLTRLNAAPCWAVWPGFGLISFGRRVKEATIVSDIKDHTIHGIQLAEELGGWKALPESDIFDIEYWELEQAKLRKGGHSPIFQGQIALVTGAASGIGRACVEALHAQGAAVVALDLNPAITTCFDDKKEILGVVCDVTLDESIQAAVETGIRHFGGLDILISNAGNFPASEKIAEMNPKNWDESLVLNLTSHQRLLKACTPYLTMGIDAAVIMIASKNVPAPGPGASAYSVAKAGQTQLARVAALELGGLGIRVNVIHPNAVFDTALWTNEVLEKRAKHYGITVKDYKTNNILKTEVTSKDVAALACAMAGPIFAKTTGAQVPIDGGNERVL</sequence>
<name>A0A0A6PLP0_9GAMM</name>
<accession>A0A0A6PLP0</accession>
<keyword evidence="5" id="KW-1185">Reference proteome</keyword>
<dbReference type="SUPFAM" id="SSF51735">
    <property type="entry name" value="NAD(P)-binding Rossmann-fold domains"/>
    <property type="match status" value="1"/>
</dbReference>
<proteinExistence type="inferred from homology"/>
<dbReference type="InterPro" id="IPR001303">
    <property type="entry name" value="Aldolase_II/adducin_N"/>
</dbReference>
<dbReference type="InterPro" id="IPR036291">
    <property type="entry name" value="NAD(P)-bd_dom_sf"/>
</dbReference>
<dbReference type="Pfam" id="PF00596">
    <property type="entry name" value="Aldolase_II"/>
    <property type="match status" value="1"/>
</dbReference>
<comment type="caution">
    <text evidence="4">The sequence shown here is derived from an EMBL/GenBank/DDBJ whole genome shotgun (WGS) entry which is preliminary data.</text>
</comment>
<dbReference type="PANTHER" id="PTHR24321:SF14">
    <property type="entry name" value="SHORT-CHAIN TYPE DEHYDROGENASE_REDUCTASE BLR2146-RELATED"/>
    <property type="match status" value="1"/>
</dbReference>
<dbReference type="AlphaFoldDB" id="A0A0A6PLP0"/>
<gene>
    <name evidence="4" type="ORF">PN36_07120</name>
</gene>